<reference evidence="7" key="2">
    <citation type="submission" date="2020-01" db="EMBL/GenBank/DDBJ databases">
        <authorList>
            <person name="Korhonen P.K.K."/>
            <person name="Guangxu M.G."/>
            <person name="Wang T.W."/>
            <person name="Stroehlein A.J.S."/>
            <person name="Young N.D."/>
            <person name="Ang C.-S.A."/>
            <person name="Fernando D.W.F."/>
            <person name="Lu H.L."/>
            <person name="Taylor S.T."/>
            <person name="Ehtesham M.E.M."/>
            <person name="Najaraj S.H.N."/>
            <person name="Harsha G.H.G."/>
            <person name="Madugundu A.M."/>
            <person name="Renuse S.R."/>
            <person name="Holt D.H."/>
            <person name="Pandey A.P."/>
            <person name="Papenfuss A.P."/>
            <person name="Gasser R.B.G."/>
            <person name="Fischer K.F."/>
        </authorList>
    </citation>
    <scope>NUCLEOTIDE SEQUENCE</scope>
    <source>
        <strain evidence="7">SSS_KF_BRIS2020</strain>
    </source>
</reference>
<comment type="subcellular location">
    <subcellularLocation>
        <location evidence="1">Membrane</location>
        <topology evidence="1">Multi-pass membrane protein</topology>
    </subcellularLocation>
</comment>
<reference evidence="9" key="1">
    <citation type="journal article" date="2020" name="PLoS Negl. Trop. Dis.">
        <title>High-quality nuclear genome for Sarcoptes scabiei-A critical resource for a neglected parasite.</title>
        <authorList>
            <person name="Korhonen P.K."/>
            <person name="Gasser R.B."/>
            <person name="Ma G."/>
            <person name="Wang T."/>
            <person name="Stroehlein A.J."/>
            <person name="Young N.D."/>
            <person name="Ang C.S."/>
            <person name="Fernando D.D."/>
            <person name="Lu H.C."/>
            <person name="Taylor S."/>
            <person name="Reynolds S.L."/>
            <person name="Mofiz E."/>
            <person name="Najaraj S.H."/>
            <person name="Gowda H."/>
            <person name="Madugundu A."/>
            <person name="Renuse S."/>
            <person name="Holt D."/>
            <person name="Pandey A."/>
            <person name="Papenfuss A.T."/>
            <person name="Fischer K."/>
        </authorList>
    </citation>
    <scope>NUCLEOTIDE SEQUENCE [LARGE SCALE GENOMIC DNA]</scope>
</reference>
<proteinExistence type="predicted"/>
<dbReference type="InterPro" id="IPR002293">
    <property type="entry name" value="AA/rel_permease1"/>
</dbReference>
<dbReference type="Pfam" id="PF13520">
    <property type="entry name" value="AA_permease_2"/>
    <property type="match status" value="1"/>
</dbReference>
<feature type="transmembrane region" description="Helical" evidence="6">
    <location>
        <begin position="205"/>
        <end position="230"/>
    </location>
</feature>
<keyword evidence="2 6" id="KW-0812">Transmembrane</keyword>
<dbReference type="AlphaFoldDB" id="A0A834R4D6"/>
<feature type="region of interest" description="Disordered" evidence="5">
    <location>
        <begin position="1"/>
        <end position="38"/>
    </location>
</feature>
<evidence type="ECO:0000313" key="9">
    <source>
        <dbReference type="Proteomes" id="UP000070412"/>
    </source>
</evidence>
<protein>
    <submittedName>
        <fullName evidence="7">Y+L amino acid transporter 2</fullName>
    </submittedName>
</protein>
<feature type="transmembrane region" description="Helical" evidence="6">
    <location>
        <begin position="52"/>
        <end position="70"/>
    </location>
</feature>
<feature type="transmembrane region" description="Helical" evidence="6">
    <location>
        <begin position="271"/>
        <end position="290"/>
    </location>
</feature>
<keyword evidence="9" id="KW-1185">Reference proteome</keyword>
<name>A0A834R4D6_SARSC</name>
<gene>
    <name evidence="7" type="ORF">SSS_4255</name>
</gene>
<keyword evidence="3 6" id="KW-1133">Transmembrane helix</keyword>
<dbReference type="PANTHER" id="PTHR11785">
    <property type="entry name" value="AMINO ACID TRANSPORTER"/>
    <property type="match status" value="1"/>
</dbReference>
<reference evidence="8" key="3">
    <citation type="submission" date="2022-06" db="UniProtKB">
        <authorList>
            <consortium name="EnsemblMetazoa"/>
        </authorList>
    </citation>
    <scope>IDENTIFICATION</scope>
</reference>
<accession>A0A834R4D6</accession>
<keyword evidence="4 6" id="KW-0472">Membrane</keyword>
<feature type="compositionally biased region" description="Basic and acidic residues" evidence="5">
    <location>
        <begin position="17"/>
        <end position="30"/>
    </location>
</feature>
<dbReference type="PANTHER" id="PTHR11785:SF531">
    <property type="entry name" value="LARGE NEUTRAL AMINO ACIDS TRANSPORTER SMALL SUBUNIT 1"/>
    <property type="match status" value="1"/>
</dbReference>
<dbReference type="FunFam" id="1.20.1740.10:FF:000056">
    <property type="entry name" value="Y+L amino acid transporter 2"/>
    <property type="match status" value="1"/>
</dbReference>
<feature type="transmembrane region" description="Helical" evidence="6">
    <location>
        <begin position="242"/>
        <end position="265"/>
    </location>
</feature>
<dbReference type="OrthoDB" id="10062876at2759"/>
<dbReference type="GO" id="GO:0015179">
    <property type="term" value="F:L-amino acid transmembrane transporter activity"/>
    <property type="evidence" value="ECO:0007669"/>
    <property type="project" value="TreeGrafter"/>
</dbReference>
<evidence type="ECO:0000313" key="8">
    <source>
        <dbReference type="EnsemblMetazoa" id="KAF7490659.1"/>
    </source>
</evidence>
<dbReference type="EnsemblMetazoa" id="SSS_4255s_mrna">
    <property type="protein sequence ID" value="KAF7490659.1"/>
    <property type="gene ID" value="SSS_4255"/>
</dbReference>
<dbReference type="Gene3D" id="1.20.1740.10">
    <property type="entry name" value="Amino acid/polyamine transporter I"/>
    <property type="match status" value="2"/>
</dbReference>
<evidence type="ECO:0000256" key="4">
    <source>
        <dbReference type="ARBA" id="ARBA00023136"/>
    </source>
</evidence>
<dbReference type="InterPro" id="IPR050598">
    <property type="entry name" value="AminoAcid_Transporter"/>
</dbReference>
<evidence type="ECO:0000256" key="2">
    <source>
        <dbReference type="ARBA" id="ARBA00022692"/>
    </source>
</evidence>
<evidence type="ECO:0000256" key="5">
    <source>
        <dbReference type="SAM" id="MobiDB-lite"/>
    </source>
</evidence>
<evidence type="ECO:0000256" key="3">
    <source>
        <dbReference type="ARBA" id="ARBA00022989"/>
    </source>
</evidence>
<evidence type="ECO:0000256" key="1">
    <source>
        <dbReference type="ARBA" id="ARBA00004141"/>
    </source>
</evidence>
<organism evidence="7">
    <name type="scientific">Sarcoptes scabiei</name>
    <name type="common">Itch mite</name>
    <name type="synonym">Acarus scabiei</name>
    <dbReference type="NCBI Taxonomy" id="52283"/>
    <lineage>
        <taxon>Eukaryota</taxon>
        <taxon>Metazoa</taxon>
        <taxon>Ecdysozoa</taxon>
        <taxon>Arthropoda</taxon>
        <taxon>Chelicerata</taxon>
        <taxon>Arachnida</taxon>
        <taxon>Acari</taxon>
        <taxon>Acariformes</taxon>
        <taxon>Sarcoptiformes</taxon>
        <taxon>Astigmata</taxon>
        <taxon>Psoroptidia</taxon>
        <taxon>Sarcoptoidea</taxon>
        <taxon>Sarcoptidae</taxon>
        <taxon>Sarcoptinae</taxon>
        <taxon>Sarcoptes</taxon>
    </lineage>
</organism>
<feature type="transmembrane region" description="Helical" evidence="6">
    <location>
        <begin position="82"/>
        <end position="104"/>
    </location>
</feature>
<dbReference type="Proteomes" id="UP000070412">
    <property type="component" value="Unassembled WGS sequence"/>
</dbReference>
<dbReference type="GO" id="GO:0016020">
    <property type="term" value="C:membrane"/>
    <property type="evidence" value="ECO:0007669"/>
    <property type="project" value="UniProtKB-SubCell"/>
</dbReference>
<feature type="transmembrane region" description="Helical" evidence="6">
    <location>
        <begin position="173"/>
        <end position="199"/>
    </location>
</feature>
<evidence type="ECO:0000313" key="7">
    <source>
        <dbReference type="EMBL" id="KAF7490659.1"/>
    </source>
</evidence>
<sequence length="323" mass="35389">MAESYLKVPQNPLSNQRDVEMSSSGDKELPDSPSNKKKVDDDVICLKPKMNLLNGITVIVGSIIGSGIFVSPKGVLANTGSVGLSLTVWVISGIFSTVGAYCYAELGCMITKTGADYAYIMESFGPFIAFLRLWIECMIVRPCSQAIVALTFSFYVLRPIFPDCDPPADAVRYLACICIVNHLTPTPAVICMCLLSLIYLTSKDIYALINYVGFATWLAIGLGVACLPYLRWKQPSLPRPIRVNLIWPIIYILASIFITIVPMIADLKGTLTGAGIILTGVPVYIVFIAWKNKPRCIQALFDNLTLLLQKILVVVPSEKQAKL</sequence>
<evidence type="ECO:0000256" key="6">
    <source>
        <dbReference type="SAM" id="Phobius"/>
    </source>
</evidence>
<dbReference type="EMBL" id="WVUK01000062">
    <property type="protein sequence ID" value="KAF7490659.1"/>
    <property type="molecule type" value="Genomic_DNA"/>
</dbReference>